<organism evidence="2 3">
    <name type="scientific">Candidatus Vagococcus giribetii</name>
    <dbReference type="NCBI Taxonomy" id="2230876"/>
    <lineage>
        <taxon>Bacteria</taxon>
        <taxon>Bacillati</taxon>
        <taxon>Bacillota</taxon>
        <taxon>Bacilli</taxon>
        <taxon>Lactobacillales</taxon>
        <taxon>Enterococcaceae</taxon>
        <taxon>Vagococcus</taxon>
    </lineage>
</organism>
<proteinExistence type="predicted"/>
<dbReference type="InterPro" id="IPR011044">
    <property type="entry name" value="Quino_amine_DH_bsu"/>
</dbReference>
<evidence type="ECO:0000256" key="1">
    <source>
        <dbReference type="SAM" id="Phobius"/>
    </source>
</evidence>
<dbReference type="EMBL" id="JAFLVX010000009">
    <property type="protein sequence ID" value="MBO0475987.1"/>
    <property type="molecule type" value="Genomic_DNA"/>
</dbReference>
<protein>
    <recommendedName>
        <fullName evidence="4">Lipoprotein</fullName>
    </recommendedName>
</protein>
<evidence type="ECO:0000313" key="2">
    <source>
        <dbReference type="EMBL" id="MBO0475987.1"/>
    </source>
</evidence>
<evidence type="ECO:0000313" key="3">
    <source>
        <dbReference type="Proteomes" id="UP000664857"/>
    </source>
</evidence>
<dbReference type="SUPFAM" id="SSF50969">
    <property type="entry name" value="YVTN repeat-like/Quinoprotein amine dehydrogenase"/>
    <property type="match status" value="1"/>
</dbReference>
<keyword evidence="1" id="KW-0472">Membrane</keyword>
<feature type="transmembrane region" description="Helical" evidence="1">
    <location>
        <begin position="7"/>
        <end position="28"/>
    </location>
</feature>
<name>A0ABS3HQI2_9ENTE</name>
<keyword evidence="1" id="KW-0812">Transmembrane</keyword>
<sequence length="362" mass="41507">MKKNKIIFIIFFILALLIGGIYLTIHIATQPPKTVLVNDTNTNPVSYKEHYFFYQLKHKFPKTYSHLYDGGEQSHYVIPGLEQTQAIVHSGKDKGQLGISKDMDPQGIAIVEDKYIIISAYSKSKQYNSVLWMLDKKTGQYIKTICLDDIDHVGGITYDKEHDQLWVATIDAEKDAQVESIKLSTLEDYDVNKTKSPIVFDYRVDLNDVKLTSYLSYHDNVLYVGYFDKQQSGLLASFPLDTKGNLNKTDETKAGVEPAQTWKTYDEIQGISFYKNKILLSQSYGKENSRLYVFDNNLDEPGFDLDKGDSIKSISLPPYLEQVIGQDDHAYLLFESASHKYRKQSDLFHMDRVIKLKVEDDN</sequence>
<gene>
    <name evidence="2" type="ORF">DOK76_02820</name>
</gene>
<keyword evidence="3" id="KW-1185">Reference proteome</keyword>
<keyword evidence="1" id="KW-1133">Transmembrane helix</keyword>
<accession>A0ABS3HQI2</accession>
<evidence type="ECO:0008006" key="4">
    <source>
        <dbReference type="Google" id="ProtNLM"/>
    </source>
</evidence>
<dbReference type="Proteomes" id="UP000664857">
    <property type="component" value="Unassembled WGS sequence"/>
</dbReference>
<reference evidence="2 3" key="1">
    <citation type="submission" date="2021-03" db="EMBL/GenBank/DDBJ databases">
        <title>Enterococcal diversity collection.</title>
        <authorList>
            <person name="Gilmore M.S."/>
            <person name="Schwartzman J."/>
            <person name="Van Tyne D."/>
            <person name="Martin M."/>
            <person name="Earl A.M."/>
            <person name="Manson A.L."/>
            <person name="Straub T."/>
            <person name="Salamzade R."/>
            <person name="Saavedra J."/>
            <person name="Lebreton F."/>
            <person name="Prichula J."/>
            <person name="Schaufler K."/>
            <person name="Gaca A."/>
            <person name="Sgardioli B."/>
            <person name="Wagenaar J."/>
            <person name="Strong T."/>
        </authorList>
    </citation>
    <scope>NUCLEOTIDE SEQUENCE [LARGE SCALE GENOMIC DNA]</scope>
    <source>
        <strain evidence="2 3">DIV0080</strain>
    </source>
</reference>
<dbReference type="RefSeq" id="WP_206964836.1">
    <property type="nucleotide sequence ID" value="NZ_JAFLVX010000009.1"/>
</dbReference>
<comment type="caution">
    <text evidence="2">The sequence shown here is derived from an EMBL/GenBank/DDBJ whole genome shotgun (WGS) entry which is preliminary data.</text>
</comment>